<sequence length="108" mass="11567">MKPSATQAFILIILGALWLLKSTALLPDTTTLLAILLAGAGAGLLLIDGLTKSSVVTNPMLIYTGAALYLFDTSRLRLSHSLALGMILLGILMLIARSDHIPERRLKK</sequence>
<dbReference type="AlphaFoldDB" id="A0A495BAT2"/>
<proteinExistence type="predicted"/>
<keyword evidence="1" id="KW-1133">Transmembrane helix</keyword>
<dbReference type="EMBL" id="RBID01000015">
    <property type="protein sequence ID" value="RKQ58088.1"/>
    <property type="molecule type" value="Genomic_DNA"/>
</dbReference>
<feature type="transmembrane region" description="Helical" evidence="1">
    <location>
        <begin position="29"/>
        <end position="47"/>
    </location>
</feature>
<reference evidence="2 3" key="1">
    <citation type="submission" date="2018-10" db="EMBL/GenBank/DDBJ databases">
        <title>Genomic Encyclopedia of Type Strains, Phase IV (KMG-IV): sequencing the most valuable type-strain genomes for metagenomic binning, comparative biology and taxonomic classification.</title>
        <authorList>
            <person name="Goeker M."/>
        </authorList>
    </citation>
    <scope>NUCLEOTIDE SEQUENCE [LARGE SCALE GENOMIC DNA]</scope>
    <source>
        <strain evidence="2 3">DSM 3303</strain>
    </source>
</reference>
<name>A0A495BAT2_VOGIN</name>
<organism evidence="2 3">
    <name type="scientific">Vogesella indigofera</name>
    <name type="common">Pseudomonas indigofera</name>
    <dbReference type="NCBI Taxonomy" id="45465"/>
    <lineage>
        <taxon>Bacteria</taxon>
        <taxon>Pseudomonadati</taxon>
        <taxon>Pseudomonadota</taxon>
        <taxon>Betaproteobacteria</taxon>
        <taxon>Neisseriales</taxon>
        <taxon>Chromobacteriaceae</taxon>
        <taxon>Vogesella</taxon>
    </lineage>
</organism>
<dbReference type="RefSeq" id="WP_120810915.1">
    <property type="nucleotide sequence ID" value="NZ_RBID01000015.1"/>
</dbReference>
<evidence type="ECO:0000313" key="2">
    <source>
        <dbReference type="EMBL" id="RKQ58088.1"/>
    </source>
</evidence>
<feature type="transmembrane region" description="Helical" evidence="1">
    <location>
        <begin position="54"/>
        <end position="71"/>
    </location>
</feature>
<feature type="transmembrane region" description="Helical" evidence="1">
    <location>
        <begin position="77"/>
        <end position="96"/>
    </location>
</feature>
<dbReference type="Proteomes" id="UP000279384">
    <property type="component" value="Unassembled WGS sequence"/>
</dbReference>
<accession>A0A495BAT2</accession>
<evidence type="ECO:0000313" key="3">
    <source>
        <dbReference type="Proteomes" id="UP000279384"/>
    </source>
</evidence>
<comment type="caution">
    <text evidence="2">The sequence shown here is derived from an EMBL/GenBank/DDBJ whole genome shotgun (WGS) entry which is preliminary data.</text>
</comment>
<keyword evidence="1" id="KW-0812">Transmembrane</keyword>
<gene>
    <name evidence="2" type="ORF">C8E02_2402</name>
</gene>
<evidence type="ECO:0000256" key="1">
    <source>
        <dbReference type="SAM" id="Phobius"/>
    </source>
</evidence>
<keyword evidence="1" id="KW-0472">Membrane</keyword>
<protein>
    <submittedName>
        <fullName evidence="2">Uncharacterized protein</fullName>
    </submittedName>
</protein>